<reference evidence="3 4" key="1">
    <citation type="submission" date="2014-04" db="EMBL/GenBank/DDBJ databases">
        <authorList>
            <consortium name="DOE Joint Genome Institute"/>
            <person name="Kuo A."/>
            <person name="Tarkka M."/>
            <person name="Buscot F."/>
            <person name="Kohler A."/>
            <person name="Nagy L.G."/>
            <person name="Floudas D."/>
            <person name="Copeland A."/>
            <person name="Barry K.W."/>
            <person name="Cichocki N."/>
            <person name="Veneault-Fourrey C."/>
            <person name="LaButti K."/>
            <person name="Lindquist E.A."/>
            <person name="Lipzen A."/>
            <person name="Lundell T."/>
            <person name="Morin E."/>
            <person name="Murat C."/>
            <person name="Sun H."/>
            <person name="Tunlid A."/>
            <person name="Henrissat B."/>
            <person name="Grigoriev I.V."/>
            <person name="Hibbett D.S."/>
            <person name="Martin F."/>
            <person name="Nordberg H.P."/>
            <person name="Cantor M.N."/>
            <person name="Hua S.X."/>
        </authorList>
    </citation>
    <scope>NUCLEOTIDE SEQUENCE [LARGE SCALE GENOMIC DNA]</scope>
    <source>
        <strain evidence="3 4">F 1598</strain>
    </source>
</reference>
<evidence type="ECO:0000313" key="3">
    <source>
        <dbReference type="EMBL" id="KIM81820.1"/>
    </source>
</evidence>
<feature type="region of interest" description="Disordered" evidence="2">
    <location>
        <begin position="79"/>
        <end position="121"/>
    </location>
</feature>
<dbReference type="STRING" id="765440.A0A0C3FAY0"/>
<dbReference type="InterPro" id="IPR007194">
    <property type="entry name" value="TRAPP_component"/>
</dbReference>
<name>A0A0C3FAY0_PILCF</name>
<dbReference type="SUPFAM" id="SSF111126">
    <property type="entry name" value="Ligand-binding domain in the NO signalling and Golgi transport"/>
    <property type="match status" value="1"/>
</dbReference>
<dbReference type="GO" id="GO:0005801">
    <property type="term" value="C:cis-Golgi network"/>
    <property type="evidence" value="ECO:0007669"/>
    <property type="project" value="TreeGrafter"/>
</dbReference>
<dbReference type="PANTHER" id="PTHR12817:SF0">
    <property type="entry name" value="GEO08327P1"/>
    <property type="match status" value="1"/>
</dbReference>
<organism evidence="3 4">
    <name type="scientific">Piloderma croceum (strain F 1598)</name>
    <dbReference type="NCBI Taxonomy" id="765440"/>
    <lineage>
        <taxon>Eukaryota</taxon>
        <taxon>Fungi</taxon>
        <taxon>Dikarya</taxon>
        <taxon>Basidiomycota</taxon>
        <taxon>Agaricomycotina</taxon>
        <taxon>Agaricomycetes</taxon>
        <taxon>Agaricomycetidae</taxon>
        <taxon>Atheliales</taxon>
        <taxon>Atheliaceae</taxon>
        <taxon>Piloderma</taxon>
    </lineage>
</organism>
<dbReference type="GO" id="GO:0030008">
    <property type="term" value="C:TRAPP complex"/>
    <property type="evidence" value="ECO:0007669"/>
    <property type="project" value="TreeGrafter"/>
</dbReference>
<dbReference type="Gene3D" id="3.30.1380.20">
    <property type="entry name" value="Trafficking protein particle complex subunit 3"/>
    <property type="match status" value="1"/>
</dbReference>
<comment type="similarity">
    <text evidence="1">Belongs to the TRAPP small subunits family. BET3 subfamily.</text>
</comment>
<dbReference type="AlphaFoldDB" id="A0A0C3FAY0"/>
<accession>A0A0C3FAY0</accession>
<dbReference type="Proteomes" id="UP000054166">
    <property type="component" value="Unassembled WGS sequence"/>
</dbReference>
<dbReference type="PANTHER" id="PTHR12817">
    <property type="entry name" value="TRAFFICKING PROTEIN PARTICLE COMPLEX SUBUNIT 6B"/>
    <property type="match status" value="1"/>
</dbReference>
<reference evidence="4" key="2">
    <citation type="submission" date="2015-01" db="EMBL/GenBank/DDBJ databases">
        <title>Evolutionary Origins and Diversification of the Mycorrhizal Mutualists.</title>
        <authorList>
            <consortium name="DOE Joint Genome Institute"/>
            <consortium name="Mycorrhizal Genomics Consortium"/>
            <person name="Kohler A."/>
            <person name="Kuo A."/>
            <person name="Nagy L.G."/>
            <person name="Floudas D."/>
            <person name="Copeland A."/>
            <person name="Barry K.W."/>
            <person name="Cichocki N."/>
            <person name="Veneault-Fourrey C."/>
            <person name="LaButti K."/>
            <person name="Lindquist E.A."/>
            <person name="Lipzen A."/>
            <person name="Lundell T."/>
            <person name="Morin E."/>
            <person name="Murat C."/>
            <person name="Riley R."/>
            <person name="Ohm R."/>
            <person name="Sun H."/>
            <person name="Tunlid A."/>
            <person name="Henrissat B."/>
            <person name="Grigoriev I.V."/>
            <person name="Hibbett D.S."/>
            <person name="Martin F."/>
        </authorList>
    </citation>
    <scope>NUCLEOTIDE SEQUENCE [LARGE SCALE GENOMIC DNA]</scope>
    <source>
        <strain evidence="4">F 1598</strain>
    </source>
</reference>
<dbReference type="OrthoDB" id="941624at2759"/>
<sequence>MSSRNSTATQAAQLLPSLAALADPPTRMIDSCAMDYFLIEAVNALRASSAVASARAKKVEQEMIDAGLIPAPVPVPHPLLTNMRESTSGSVSAGRDSPGSAGSKSATGSAKNGGSEEEEEAVRTRLEAIGLHVGANFAERLCRDKPLFTETLDAIKFICKDIWAACWEKQVDNLRTNHRGVYVLQDNAFKPISRISSWDGRADALQRAKLYVAMPAGIIRGALSRLGLQGTVVPEITSLPQCTFQVKLPKTT</sequence>
<proteinExistence type="inferred from homology"/>
<gene>
    <name evidence="3" type="ORF">PILCRDRAFT_821177</name>
</gene>
<evidence type="ECO:0000256" key="2">
    <source>
        <dbReference type="SAM" id="MobiDB-lite"/>
    </source>
</evidence>
<dbReference type="GO" id="GO:0005802">
    <property type="term" value="C:trans-Golgi network"/>
    <property type="evidence" value="ECO:0007669"/>
    <property type="project" value="TreeGrafter"/>
</dbReference>
<evidence type="ECO:0000313" key="4">
    <source>
        <dbReference type="Proteomes" id="UP000054166"/>
    </source>
</evidence>
<dbReference type="InterPro" id="IPR024096">
    <property type="entry name" value="NO_sig/Golgi_transp_ligand-bd"/>
</dbReference>
<dbReference type="InterPro" id="IPR037992">
    <property type="entry name" value="TRAPPC6/Trs33"/>
</dbReference>
<dbReference type="InParanoid" id="A0A0C3FAY0"/>
<feature type="compositionally biased region" description="Low complexity" evidence="2">
    <location>
        <begin position="99"/>
        <end position="113"/>
    </location>
</feature>
<keyword evidence="4" id="KW-1185">Reference proteome</keyword>
<dbReference type="Pfam" id="PF04051">
    <property type="entry name" value="TRAPP"/>
    <property type="match status" value="1"/>
</dbReference>
<dbReference type="FunCoup" id="A0A0C3FAY0">
    <property type="interactions" value="20"/>
</dbReference>
<evidence type="ECO:0000256" key="1">
    <source>
        <dbReference type="ARBA" id="ARBA00006218"/>
    </source>
</evidence>
<evidence type="ECO:0008006" key="5">
    <source>
        <dbReference type="Google" id="ProtNLM"/>
    </source>
</evidence>
<dbReference type="CDD" id="cd14944">
    <property type="entry name" value="TRAPPC6A_Trs33"/>
    <property type="match status" value="1"/>
</dbReference>
<dbReference type="HOGENOM" id="CLU_076409_0_0_1"/>
<dbReference type="GO" id="GO:0006888">
    <property type="term" value="P:endoplasmic reticulum to Golgi vesicle-mediated transport"/>
    <property type="evidence" value="ECO:0007669"/>
    <property type="project" value="TreeGrafter"/>
</dbReference>
<dbReference type="EMBL" id="KN832997">
    <property type="protein sequence ID" value="KIM81820.1"/>
    <property type="molecule type" value="Genomic_DNA"/>
</dbReference>
<protein>
    <recommendedName>
        <fullName evidence="5">Trafficking protein particle complex subunit 6B</fullName>
    </recommendedName>
</protein>